<keyword evidence="8" id="KW-0804">Transcription</keyword>
<evidence type="ECO:0000256" key="4">
    <source>
        <dbReference type="ARBA" id="ARBA00023012"/>
    </source>
</evidence>
<evidence type="ECO:0000313" key="14">
    <source>
        <dbReference type="EMBL" id="CCM78957.1"/>
    </source>
</evidence>
<keyword evidence="2" id="KW-0963">Cytoplasm</keyword>
<keyword evidence="15" id="KW-1185">Reference proteome</keyword>
<dbReference type="SUPFAM" id="SSF52172">
    <property type="entry name" value="CheY-like"/>
    <property type="match status" value="1"/>
</dbReference>
<dbReference type="Gene3D" id="6.10.250.690">
    <property type="match status" value="1"/>
</dbReference>
<evidence type="ECO:0000256" key="10">
    <source>
        <dbReference type="PROSITE-ProRule" id="PRU00169"/>
    </source>
</evidence>
<evidence type="ECO:0000256" key="8">
    <source>
        <dbReference type="ARBA" id="ARBA00023163"/>
    </source>
</evidence>
<evidence type="ECO:0000259" key="12">
    <source>
        <dbReference type="PROSITE" id="PS50110"/>
    </source>
</evidence>
<dbReference type="Gene3D" id="1.10.10.10">
    <property type="entry name" value="Winged helix-like DNA-binding domain superfamily/Winged helix DNA-binding domain"/>
    <property type="match status" value="1"/>
</dbReference>
<dbReference type="Gene3D" id="3.40.50.2300">
    <property type="match status" value="1"/>
</dbReference>
<keyword evidence="3 10" id="KW-0597">Phosphoprotein</keyword>
<comment type="caution">
    <text evidence="14">The sequence shown here is derived from an EMBL/GenBank/DDBJ whole genome shotgun (WGS) entry which is preliminary data.</text>
</comment>
<dbReference type="SUPFAM" id="SSF46894">
    <property type="entry name" value="C-terminal effector domain of the bipartite response regulators"/>
    <property type="match status" value="1"/>
</dbReference>
<dbReference type="GO" id="GO:0000156">
    <property type="term" value="F:phosphorelay response regulator activity"/>
    <property type="evidence" value="ECO:0007669"/>
    <property type="project" value="TreeGrafter"/>
</dbReference>
<keyword evidence="6 11" id="KW-0238">DNA-binding</keyword>
<dbReference type="AlphaFoldDB" id="K0Q3J4"/>
<organism evidence="14 15">
    <name type="scientific">Rhizobium mesoamericanum STM3625</name>
    <dbReference type="NCBI Taxonomy" id="1211777"/>
    <lineage>
        <taxon>Bacteria</taxon>
        <taxon>Pseudomonadati</taxon>
        <taxon>Pseudomonadota</taxon>
        <taxon>Alphaproteobacteria</taxon>
        <taxon>Hyphomicrobiales</taxon>
        <taxon>Rhizobiaceae</taxon>
        <taxon>Rhizobium/Agrobacterium group</taxon>
        <taxon>Rhizobium</taxon>
    </lineage>
</organism>
<dbReference type="FunFam" id="1.10.10.10:FF:000099">
    <property type="entry name" value="Two-component system response regulator TorR"/>
    <property type="match status" value="1"/>
</dbReference>
<evidence type="ECO:0000256" key="5">
    <source>
        <dbReference type="ARBA" id="ARBA00023015"/>
    </source>
</evidence>
<evidence type="ECO:0000256" key="11">
    <source>
        <dbReference type="PROSITE-ProRule" id="PRU01091"/>
    </source>
</evidence>
<evidence type="ECO:0000256" key="6">
    <source>
        <dbReference type="ARBA" id="ARBA00023125"/>
    </source>
</evidence>
<dbReference type="Pfam" id="PF00072">
    <property type="entry name" value="Response_reg"/>
    <property type="match status" value="1"/>
</dbReference>
<dbReference type="GO" id="GO:0032993">
    <property type="term" value="C:protein-DNA complex"/>
    <property type="evidence" value="ECO:0007669"/>
    <property type="project" value="TreeGrafter"/>
</dbReference>
<accession>K0Q3J4</accession>
<evidence type="ECO:0000256" key="2">
    <source>
        <dbReference type="ARBA" id="ARBA00022490"/>
    </source>
</evidence>
<evidence type="ECO:0000259" key="13">
    <source>
        <dbReference type="PROSITE" id="PS51755"/>
    </source>
</evidence>
<dbReference type="RefSeq" id="WP_007535809.1">
    <property type="nucleotide sequence ID" value="NZ_HF536773.1"/>
</dbReference>
<dbReference type="CDD" id="cd00383">
    <property type="entry name" value="trans_reg_C"/>
    <property type="match status" value="1"/>
</dbReference>
<dbReference type="STRING" id="1211777.BN77_p10190"/>
<evidence type="ECO:0000256" key="1">
    <source>
        <dbReference type="ARBA" id="ARBA00004496"/>
    </source>
</evidence>
<dbReference type="InterPro" id="IPR011006">
    <property type="entry name" value="CheY-like_superfamily"/>
</dbReference>
<evidence type="ECO:0000256" key="9">
    <source>
        <dbReference type="ARBA" id="ARBA00067337"/>
    </source>
</evidence>
<dbReference type="InterPro" id="IPR001867">
    <property type="entry name" value="OmpR/PhoB-type_DNA-bd"/>
</dbReference>
<evidence type="ECO:0000313" key="15">
    <source>
        <dbReference type="Proteomes" id="UP000009319"/>
    </source>
</evidence>
<dbReference type="Pfam" id="PF00486">
    <property type="entry name" value="Trans_reg_C"/>
    <property type="match status" value="1"/>
</dbReference>
<dbReference type="PROSITE" id="PS50110">
    <property type="entry name" value="RESPONSE_REGULATORY"/>
    <property type="match status" value="1"/>
</dbReference>
<gene>
    <name evidence="14" type="primary">ompR</name>
    <name evidence="14" type="ORF">BN77_p10190</name>
</gene>
<dbReference type="eggNOG" id="COG0745">
    <property type="taxonomic scope" value="Bacteria"/>
</dbReference>
<reference evidence="14 15" key="1">
    <citation type="journal article" date="2013" name="Genome Announc.">
        <title>Draft Genome Sequence of Rhizobium mesoamericanum STM3625, a Nitrogen-Fixing Symbiont of Mimosa pudica Isolated in French Guiana (South America).</title>
        <authorList>
            <person name="Moulin L."/>
            <person name="Mornico D."/>
            <person name="Melkonian R."/>
            <person name="Klonowska A."/>
        </authorList>
    </citation>
    <scope>NUCLEOTIDE SEQUENCE [LARGE SCALE GENOMIC DNA]</scope>
    <source>
        <strain evidence="14 15">STM3625</strain>
    </source>
</reference>
<dbReference type="PANTHER" id="PTHR48111:SF4">
    <property type="entry name" value="DNA-BINDING DUAL TRANSCRIPTIONAL REGULATOR OMPR"/>
    <property type="match status" value="1"/>
</dbReference>
<dbReference type="InterPro" id="IPR036388">
    <property type="entry name" value="WH-like_DNA-bd_sf"/>
</dbReference>
<dbReference type="GO" id="GO:0005829">
    <property type="term" value="C:cytosol"/>
    <property type="evidence" value="ECO:0007669"/>
    <property type="project" value="TreeGrafter"/>
</dbReference>
<dbReference type="HOGENOM" id="CLU_000445_30_4_5"/>
<keyword evidence="4" id="KW-0902">Two-component regulatory system</keyword>
<proteinExistence type="predicted"/>
<evidence type="ECO:0000256" key="3">
    <source>
        <dbReference type="ARBA" id="ARBA00022553"/>
    </source>
</evidence>
<feature type="domain" description="Response regulatory" evidence="12">
    <location>
        <begin position="8"/>
        <end position="122"/>
    </location>
</feature>
<sequence length="242" mass="27294">MTDKEADRLLVVDDDPRIAQMLIRYFEDNGFKVTAVGNGAAMRNELSRNRFSAVFLDLVLPKGESGLELLRELRNTSDVPVLMLTGQDDVTDKVVGLEVGADDYIAKPFHLRELLARLRTVLRRRTANEPTGRRELDGNGSFSFDGWRLDLSRRRLTSPSGSDVSLTTGEFDMLVVFVKNHGRVLSRDTLMELTRSRSLEAFDRAIDAQIVRLRKKIEPDPKDPTLIQSVRGVGYVFTGRLD</sequence>
<dbReference type="InterPro" id="IPR001789">
    <property type="entry name" value="Sig_transdc_resp-reg_receiver"/>
</dbReference>
<name>K0Q3J4_9HYPH</name>
<keyword evidence="7" id="KW-0010">Activator</keyword>
<dbReference type="SMART" id="SM00862">
    <property type="entry name" value="Trans_reg_C"/>
    <property type="match status" value="1"/>
</dbReference>
<dbReference type="Proteomes" id="UP000009319">
    <property type="component" value="Unassembled WGS sequence"/>
</dbReference>
<dbReference type="CDD" id="cd17574">
    <property type="entry name" value="REC_OmpR"/>
    <property type="match status" value="1"/>
</dbReference>
<feature type="modified residue" description="4-aspartylphosphate" evidence="10">
    <location>
        <position position="57"/>
    </location>
</feature>
<protein>
    <recommendedName>
        <fullName evidence="9">Regulatory protein VirG</fullName>
    </recommendedName>
</protein>
<dbReference type="InterPro" id="IPR016032">
    <property type="entry name" value="Sig_transdc_resp-reg_C-effctor"/>
</dbReference>
<keyword evidence="5" id="KW-0805">Transcription regulation</keyword>
<dbReference type="PANTHER" id="PTHR48111">
    <property type="entry name" value="REGULATOR OF RPOS"/>
    <property type="match status" value="1"/>
</dbReference>
<dbReference type="InterPro" id="IPR039420">
    <property type="entry name" value="WalR-like"/>
</dbReference>
<feature type="DNA-binding region" description="OmpR/PhoB-type" evidence="11">
    <location>
        <begin position="139"/>
        <end position="239"/>
    </location>
</feature>
<evidence type="ECO:0000256" key="7">
    <source>
        <dbReference type="ARBA" id="ARBA00023159"/>
    </source>
</evidence>
<comment type="subcellular location">
    <subcellularLocation>
        <location evidence="1">Cytoplasm</location>
    </subcellularLocation>
</comment>
<feature type="domain" description="OmpR/PhoB-type" evidence="13">
    <location>
        <begin position="139"/>
        <end position="239"/>
    </location>
</feature>
<dbReference type="PROSITE" id="PS51755">
    <property type="entry name" value="OMPR_PHOB"/>
    <property type="match status" value="1"/>
</dbReference>
<dbReference type="EMBL" id="CANI01000041">
    <property type="protein sequence ID" value="CCM78957.1"/>
    <property type="molecule type" value="Genomic_DNA"/>
</dbReference>
<dbReference type="SMART" id="SM00448">
    <property type="entry name" value="REC"/>
    <property type="match status" value="1"/>
</dbReference>
<dbReference type="GO" id="GO:0006355">
    <property type="term" value="P:regulation of DNA-templated transcription"/>
    <property type="evidence" value="ECO:0007669"/>
    <property type="project" value="InterPro"/>
</dbReference>
<dbReference type="GO" id="GO:0000976">
    <property type="term" value="F:transcription cis-regulatory region binding"/>
    <property type="evidence" value="ECO:0007669"/>
    <property type="project" value="TreeGrafter"/>
</dbReference>